<feature type="domain" description="Amidohydrolase-related" evidence="2">
    <location>
        <begin position="112"/>
        <end position="356"/>
    </location>
</feature>
<evidence type="ECO:0000256" key="1">
    <source>
        <dbReference type="ARBA" id="ARBA00023239"/>
    </source>
</evidence>
<dbReference type="Pfam" id="PF04909">
    <property type="entry name" value="Amidohydro_2"/>
    <property type="match status" value="1"/>
</dbReference>
<dbReference type="KEGG" id="sdf:ACG33_09570"/>
<dbReference type="EMBL" id="CP011971">
    <property type="protein sequence ID" value="AMN47339.1"/>
    <property type="molecule type" value="Genomic_DNA"/>
</dbReference>
<dbReference type="InterPro" id="IPR032465">
    <property type="entry name" value="ACMSD"/>
</dbReference>
<name>A0A127FCN7_STEDE</name>
<evidence type="ECO:0000313" key="3">
    <source>
        <dbReference type="EMBL" id="AMN47339.1"/>
    </source>
</evidence>
<accession>A0A127FCN7</accession>
<dbReference type="GO" id="GO:0019748">
    <property type="term" value="P:secondary metabolic process"/>
    <property type="evidence" value="ECO:0007669"/>
    <property type="project" value="TreeGrafter"/>
</dbReference>
<dbReference type="GO" id="GO:0016831">
    <property type="term" value="F:carboxy-lyase activity"/>
    <property type="evidence" value="ECO:0007669"/>
    <property type="project" value="InterPro"/>
</dbReference>
<gene>
    <name evidence="3" type="ORF">ACG33_09570</name>
</gene>
<dbReference type="PANTHER" id="PTHR21240">
    <property type="entry name" value="2-AMINO-3-CARBOXYLMUCONATE-6-SEMIALDEHYDE DECARBOXYLASE"/>
    <property type="match status" value="1"/>
</dbReference>
<keyword evidence="1" id="KW-0456">Lyase</keyword>
<dbReference type="AlphaFoldDB" id="A0A127FCN7"/>
<dbReference type="Proteomes" id="UP000070250">
    <property type="component" value="Chromosome"/>
</dbReference>
<sequence length="358" mass="39575">MLENYIPQKHHPLFEQAPYKIKIHGHTPCYGDDGVNVAAIGGYRDYWKIRKGTIDIKKDKIPGTYGGPDEYAEWMKIDGITAAVLLPGGPTGSVIGVARGTLDRAEYLDVLRGYNNFASDFSKAYPDMFLGGACIPTTGIDDAIAELQRVSKLPGIRTVAPAAFPNGSASPQPEDDRFYQEAMNLGMPITMHGGWSSPIGGCKNDQDVAAWIIGHIEVVTGGPYSATQMILSGVFDRLPNLRIIVLEAGAGWLPFSMDVMDHFYDRQRHWAGIDLKNPPSWYCTSGNFLWNVIADRHAIKMRNFIGVDNLSWASDFPHGNSEFPEDRARAMKLVADCTAEERNKILWSNAAQFYGLET</sequence>
<evidence type="ECO:0000313" key="4">
    <source>
        <dbReference type="Proteomes" id="UP000070250"/>
    </source>
</evidence>
<dbReference type="InterPro" id="IPR006680">
    <property type="entry name" value="Amidohydro-rel"/>
</dbReference>
<dbReference type="GO" id="GO:0016787">
    <property type="term" value="F:hydrolase activity"/>
    <property type="evidence" value="ECO:0007669"/>
    <property type="project" value="InterPro"/>
</dbReference>
<organism evidence="3 4">
    <name type="scientific">Steroidobacter denitrificans</name>
    <dbReference type="NCBI Taxonomy" id="465721"/>
    <lineage>
        <taxon>Bacteria</taxon>
        <taxon>Pseudomonadati</taxon>
        <taxon>Pseudomonadota</taxon>
        <taxon>Gammaproteobacteria</taxon>
        <taxon>Steroidobacterales</taxon>
        <taxon>Steroidobacteraceae</taxon>
        <taxon>Steroidobacter</taxon>
    </lineage>
</organism>
<reference evidence="3 4" key="1">
    <citation type="submission" date="2015-06" db="EMBL/GenBank/DDBJ databases">
        <title>A Comprehensive Approach to Explore the Metabolic and Phylogenetic Diversity of Bacterial Steroid Degradation in the Environment: Testosterone as an Example.</title>
        <authorList>
            <person name="Yang F.-C."/>
            <person name="Chen Y.-L."/>
            <person name="Yu C.-P."/>
            <person name="Tang S.-L."/>
            <person name="Wang P.-H."/>
            <person name="Ismail W."/>
            <person name="Wang C.-H."/>
            <person name="Yang C.-Y."/>
            <person name="Chiang Y.-R."/>
        </authorList>
    </citation>
    <scope>NUCLEOTIDE SEQUENCE [LARGE SCALE GENOMIC DNA]</scope>
    <source>
        <strain evidence="3 4">DSM 18526</strain>
    </source>
</reference>
<dbReference type="Gene3D" id="3.20.20.140">
    <property type="entry name" value="Metal-dependent hydrolases"/>
    <property type="match status" value="1"/>
</dbReference>
<dbReference type="PANTHER" id="PTHR21240:SF28">
    <property type="entry name" value="ISO-OROTATE DECARBOXYLASE (EUROFUNG)"/>
    <property type="match status" value="1"/>
</dbReference>
<proteinExistence type="predicted"/>
<evidence type="ECO:0000259" key="2">
    <source>
        <dbReference type="Pfam" id="PF04909"/>
    </source>
</evidence>
<protein>
    <recommendedName>
        <fullName evidence="2">Amidohydrolase-related domain-containing protein</fullName>
    </recommendedName>
</protein>
<dbReference type="STRING" id="465721.ACG33_09570"/>
<dbReference type="SUPFAM" id="SSF51556">
    <property type="entry name" value="Metallo-dependent hydrolases"/>
    <property type="match status" value="1"/>
</dbReference>
<dbReference type="InterPro" id="IPR032466">
    <property type="entry name" value="Metal_Hydrolase"/>
</dbReference>
<keyword evidence="4" id="KW-1185">Reference proteome</keyword>
<dbReference type="GO" id="GO:0005737">
    <property type="term" value="C:cytoplasm"/>
    <property type="evidence" value="ECO:0007669"/>
    <property type="project" value="TreeGrafter"/>
</dbReference>